<organism evidence="1 2">
    <name type="scientific">Mycobacterium simulans</name>
    <dbReference type="NCBI Taxonomy" id="627089"/>
    <lineage>
        <taxon>Bacteria</taxon>
        <taxon>Bacillati</taxon>
        <taxon>Actinomycetota</taxon>
        <taxon>Actinomycetes</taxon>
        <taxon>Mycobacteriales</taxon>
        <taxon>Mycobacteriaceae</taxon>
        <taxon>Mycobacterium</taxon>
    </lineage>
</organism>
<dbReference type="AlphaFoldDB" id="A0A7Z7IQS6"/>
<dbReference type="RefSeq" id="WP_186244510.1">
    <property type="nucleotide sequence ID" value="NZ_OCTY01000002.1"/>
</dbReference>
<evidence type="ECO:0000313" key="2">
    <source>
        <dbReference type="Proteomes" id="UP000554965"/>
    </source>
</evidence>
<evidence type="ECO:0000313" key="1">
    <source>
        <dbReference type="EMBL" id="SOJ57001.1"/>
    </source>
</evidence>
<protein>
    <recommendedName>
        <fullName evidence="3">Amidohydrolase</fullName>
    </recommendedName>
</protein>
<accession>A0A7Z7IQS6</accession>
<sequence length="56" mass="5964">MTTRFETAITNRAAATIAAAAGRPGPAASTARAWIDSMTARAQLRAVRRLRHTRAA</sequence>
<dbReference type="Proteomes" id="UP000554965">
    <property type="component" value="Unassembled WGS sequence"/>
</dbReference>
<name>A0A7Z7IQS6_9MYCO</name>
<keyword evidence="2" id="KW-1185">Reference proteome</keyword>
<dbReference type="EMBL" id="OCTY01000002">
    <property type="protein sequence ID" value="SOJ57001.1"/>
    <property type="molecule type" value="Genomic_DNA"/>
</dbReference>
<reference evidence="1 2" key="1">
    <citation type="submission" date="2017-10" db="EMBL/GenBank/DDBJ databases">
        <authorList>
            <consortium name="Urmite Genomes"/>
        </authorList>
    </citation>
    <scope>NUCLEOTIDE SEQUENCE [LARGE SCALE GENOMIC DNA]</scope>
    <source>
        <strain evidence="1 2">FB-527</strain>
    </source>
</reference>
<evidence type="ECO:0008006" key="3">
    <source>
        <dbReference type="Google" id="ProtNLM"/>
    </source>
</evidence>
<comment type="caution">
    <text evidence="1">The sequence shown here is derived from an EMBL/GenBank/DDBJ whole genome shotgun (WGS) entry which is preliminary data.</text>
</comment>
<gene>
    <name evidence="1" type="ORF">MSIMFB_04479</name>
</gene>
<proteinExistence type="predicted"/>